<dbReference type="InParanoid" id="A0A6L2PL63"/>
<comment type="similarity">
    <text evidence="1">Belongs to the ubiquitin family. SUMO subfamily.</text>
</comment>
<evidence type="ECO:0000259" key="3">
    <source>
        <dbReference type="PROSITE" id="PS50053"/>
    </source>
</evidence>
<feature type="non-terminal residue" evidence="4">
    <location>
        <position position="1"/>
    </location>
</feature>
<dbReference type="AlphaFoldDB" id="A0A6L2PL63"/>
<evidence type="ECO:0000256" key="2">
    <source>
        <dbReference type="SAM" id="MobiDB-lite"/>
    </source>
</evidence>
<evidence type="ECO:0000256" key="1">
    <source>
        <dbReference type="ARBA" id="ARBA00009185"/>
    </source>
</evidence>
<dbReference type="PANTHER" id="PTHR10562">
    <property type="entry name" value="SMALL UBIQUITIN-RELATED MODIFIER"/>
    <property type="match status" value="1"/>
</dbReference>
<proteinExistence type="inferred from homology"/>
<organism evidence="4 5">
    <name type="scientific">Coptotermes formosanus</name>
    <name type="common">Formosan subterranean termite</name>
    <dbReference type="NCBI Taxonomy" id="36987"/>
    <lineage>
        <taxon>Eukaryota</taxon>
        <taxon>Metazoa</taxon>
        <taxon>Ecdysozoa</taxon>
        <taxon>Arthropoda</taxon>
        <taxon>Hexapoda</taxon>
        <taxon>Insecta</taxon>
        <taxon>Pterygota</taxon>
        <taxon>Neoptera</taxon>
        <taxon>Polyneoptera</taxon>
        <taxon>Dictyoptera</taxon>
        <taxon>Blattodea</taxon>
        <taxon>Blattoidea</taxon>
        <taxon>Termitoidae</taxon>
        <taxon>Rhinotermitidae</taxon>
        <taxon>Coptotermes</taxon>
    </lineage>
</organism>
<feature type="region of interest" description="Disordered" evidence="2">
    <location>
        <begin position="1"/>
        <end position="22"/>
    </location>
</feature>
<accession>A0A6L2PL63</accession>
<name>A0A6L2PL63_COPFO</name>
<evidence type="ECO:0000313" key="5">
    <source>
        <dbReference type="Proteomes" id="UP000502823"/>
    </source>
</evidence>
<dbReference type="InterPro" id="IPR029071">
    <property type="entry name" value="Ubiquitin-like_domsf"/>
</dbReference>
<dbReference type="EMBL" id="BLKM01011384">
    <property type="protein sequence ID" value="GFG33084.1"/>
    <property type="molecule type" value="Genomic_DNA"/>
</dbReference>
<gene>
    <name evidence="4" type="ORF">Cfor_05899</name>
</gene>
<dbReference type="Proteomes" id="UP000502823">
    <property type="component" value="Unassembled WGS sequence"/>
</dbReference>
<dbReference type="InterPro" id="IPR022617">
    <property type="entry name" value="Rad60/SUMO-like_dom"/>
</dbReference>
<dbReference type="OrthoDB" id="442921at2759"/>
<keyword evidence="5" id="KW-1185">Reference proteome</keyword>
<protein>
    <recommendedName>
        <fullName evidence="3">Ubiquitin-like domain-containing protein</fullName>
    </recommendedName>
</protein>
<dbReference type="InterPro" id="IPR000626">
    <property type="entry name" value="Ubiquitin-like_dom"/>
</dbReference>
<reference evidence="5" key="1">
    <citation type="submission" date="2020-01" db="EMBL/GenBank/DDBJ databases">
        <title>Draft genome sequence of the Termite Coptotermes fromosanus.</title>
        <authorList>
            <person name="Itakura S."/>
            <person name="Yosikawa Y."/>
            <person name="Umezawa K."/>
        </authorList>
    </citation>
    <scope>NUCLEOTIDE SEQUENCE [LARGE SCALE GENOMIC DNA]</scope>
</reference>
<dbReference type="Pfam" id="PF11976">
    <property type="entry name" value="Rad60-SLD"/>
    <property type="match status" value="1"/>
</dbReference>
<dbReference type="Gene3D" id="3.10.20.90">
    <property type="entry name" value="Phosphatidylinositol 3-kinase Catalytic Subunit, Chain A, domain 1"/>
    <property type="match status" value="1"/>
</dbReference>
<evidence type="ECO:0000313" key="4">
    <source>
        <dbReference type="EMBL" id="GFG33084.1"/>
    </source>
</evidence>
<dbReference type="SUPFAM" id="SSF54236">
    <property type="entry name" value="Ubiquitin-like"/>
    <property type="match status" value="1"/>
</dbReference>
<dbReference type="PROSITE" id="PS50053">
    <property type="entry name" value="UBIQUITIN_2"/>
    <property type="match status" value="1"/>
</dbReference>
<feature type="domain" description="Ubiquitin-like" evidence="3">
    <location>
        <begin position="32"/>
        <end position="109"/>
    </location>
</feature>
<sequence length="117" mass="13370">NVKGTGQGRGVANSVKMSEHNVTEDMRGSGAEYIRLKILGQDNSIVAFRVRKSRPLRNVMYSYYYCMGIDGATMKFRYEGRRIRKTDTPMSLNMAENDTIEVYRDEIVGRGPYSCRN</sequence>
<comment type="caution">
    <text evidence="4">The sequence shown here is derived from an EMBL/GenBank/DDBJ whole genome shotgun (WGS) entry which is preliminary data.</text>
</comment>